<accession>A0ABQ7QVA3</accession>
<reference evidence="2 3" key="1">
    <citation type="submission" date="2021-06" db="EMBL/GenBank/DDBJ databases">
        <title>A haploid diamondback moth (Plutella xylostella L.) genome assembly resolves 31 chromosomes and identifies a diamide resistance mutation.</title>
        <authorList>
            <person name="Ward C.M."/>
            <person name="Perry K.D."/>
            <person name="Baker G."/>
            <person name="Powis K."/>
            <person name="Heckel D.G."/>
            <person name="Baxter S.W."/>
        </authorList>
    </citation>
    <scope>NUCLEOTIDE SEQUENCE [LARGE SCALE GENOMIC DNA]</scope>
    <source>
        <strain evidence="2 3">LV</strain>
        <tissue evidence="2">Single pupa</tissue>
    </source>
</reference>
<protein>
    <submittedName>
        <fullName evidence="2">Uncharacterized protein</fullName>
    </submittedName>
</protein>
<gene>
    <name evidence="2" type="ORF">JYU34_004820</name>
</gene>
<feature type="compositionally biased region" description="Low complexity" evidence="1">
    <location>
        <begin position="20"/>
        <end position="30"/>
    </location>
</feature>
<evidence type="ECO:0000256" key="1">
    <source>
        <dbReference type="SAM" id="MobiDB-lite"/>
    </source>
</evidence>
<evidence type="ECO:0000313" key="2">
    <source>
        <dbReference type="EMBL" id="KAG7308965.1"/>
    </source>
</evidence>
<comment type="caution">
    <text evidence="2">The sequence shown here is derived from an EMBL/GenBank/DDBJ whole genome shotgun (WGS) entry which is preliminary data.</text>
</comment>
<sequence length="177" mass="19136">MCSPQTGTTSRRRAGGMARGGTTARRGTTTEGKESTRSRRASSTEDLATRRLPRTPSAPRVATPSGPSNARRPARLPRQAPTTADGIPVFDRNKVSLDFPGNLFGPSVSLLIKTTKIVGDVIQNSAVRYQTFLRLFRPLFRGQFEIKGLDPPTTTTTTPAPPPPPAADNEVRRRRGA</sequence>
<feature type="region of interest" description="Disordered" evidence="1">
    <location>
        <begin position="1"/>
        <end position="88"/>
    </location>
</feature>
<keyword evidence="3" id="KW-1185">Reference proteome</keyword>
<proteinExistence type="predicted"/>
<dbReference type="EMBL" id="JAHIBW010000007">
    <property type="protein sequence ID" value="KAG7308965.1"/>
    <property type="molecule type" value="Genomic_DNA"/>
</dbReference>
<organism evidence="2 3">
    <name type="scientific">Plutella xylostella</name>
    <name type="common">Diamondback moth</name>
    <name type="synonym">Plutella maculipennis</name>
    <dbReference type="NCBI Taxonomy" id="51655"/>
    <lineage>
        <taxon>Eukaryota</taxon>
        <taxon>Metazoa</taxon>
        <taxon>Ecdysozoa</taxon>
        <taxon>Arthropoda</taxon>
        <taxon>Hexapoda</taxon>
        <taxon>Insecta</taxon>
        <taxon>Pterygota</taxon>
        <taxon>Neoptera</taxon>
        <taxon>Endopterygota</taxon>
        <taxon>Lepidoptera</taxon>
        <taxon>Glossata</taxon>
        <taxon>Ditrysia</taxon>
        <taxon>Yponomeutoidea</taxon>
        <taxon>Plutellidae</taxon>
        <taxon>Plutella</taxon>
    </lineage>
</organism>
<dbReference type="Proteomes" id="UP000823941">
    <property type="component" value="Chromosome 7"/>
</dbReference>
<name>A0ABQ7QVA3_PLUXY</name>
<feature type="region of interest" description="Disordered" evidence="1">
    <location>
        <begin position="148"/>
        <end position="177"/>
    </location>
</feature>
<evidence type="ECO:0000313" key="3">
    <source>
        <dbReference type="Proteomes" id="UP000823941"/>
    </source>
</evidence>